<dbReference type="EMBL" id="SMCX01000034">
    <property type="protein sequence ID" value="TCW20005.1"/>
    <property type="molecule type" value="Genomic_DNA"/>
</dbReference>
<evidence type="ECO:0000313" key="1">
    <source>
        <dbReference type="EMBL" id="TCW20005.1"/>
    </source>
</evidence>
<organism evidence="1 2">
    <name type="scientific">Dietzia cinnamea</name>
    <dbReference type="NCBI Taxonomy" id="321318"/>
    <lineage>
        <taxon>Bacteria</taxon>
        <taxon>Bacillati</taxon>
        <taxon>Actinomycetota</taxon>
        <taxon>Actinomycetes</taxon>
        <taxon>Mycobacteriales</taxon>
        <taxon>Dietziaceae</taxon>
        <taxon>Dietzia</taxon>
    </lineage>
</organism>
<reference evidence="1 2" key="1">
    <citation type="submission" date="2019-03" db="EMBL/GenBank/DDBJ databases">
        <title>Root nodule microbial communities of legume samples collected from USA, Mexico and Botswana.</title>
        <authorList>
            <person name="Hirsch A."/>
        </authorList>
    </citation>
    <scope>NUCLEOTIDE SEQUENCE [LARGE SCALE GENOMIC DNA]</scope>
    <source>
        <strain evidence="1 2">55</strain>
    </source>
</reference>
<proteinExistence type="predicted"/>
<evidence type="ECO:0000313" key="2">
    <source>
        <dbReference type="Proteomes" id="UP000295805"/>
    </source>
</evidence>
<gene>
    <name evidence="1" type="ORF">EDD19_13435</name>
</gene>
<accession>A0A4R3ZQ49</accession>
<comment type="caution">
    <text evidence="1">The sequence shown here is derived from an EMBL/GenBank/DDBJ whole genome shotgun (WGS) entry which is preliminary data.</text>
</comment>
<name>A0A4R3ZQ49_9ACTN</name>
<sequence length="32" mass="3637">SGTLDKSQFPLFRKHFGLFSPSDPQIPVNYRG</sequence>
<protein>
    <submittedName>
        <fullName evidence="1">Uncharacterized protein</fullName>
    </submittedName>
</protein>
<dbReference type="Proteomes" id="UP000295805">
    <property type="component" value="Unassembled WGS sequence"/>
</dbReference>
<dbReference type="AlphaFoldDB" id="A0A4R3ZQ49"/>
<feature type="non-terminal residue" evidence="1">
    <location>
        <position position="1"/>
    </location>
</feature>